<dbReference type="RefSeq" id="WP_082195961.1">
    <property type="nucleotide sequence ID" value="NZ_CP030117.1"/>
</dbReference>
<proteinExistence type="predicted"/>
<name>A0A2Z4MKM0_BREBE</name>
<evidence type="ECO:0000313" key="3">
    <source>
        <dbReference type="Proteomes" id="UP000036061"/>
    </source>
</evidence>
<organism evidence="2 3">
    <name type="scientific">Brevibacillus brevis</name>
    <name type="common">Bacillus brevis</name>
    <dbReference type="NCBI Taxonomy" id="1393"/>
    <lineage>
        <taxon>Bacteria</taxon>
        <taxon>Bacillati</taxon>
        <taxon>Bacillota</taxon>
        <taxon>Bacilli</taxon>
        <taxon>Bacillales</taxon>
        <taxon>Paenibacillaceae</taxon>
        <taxon>Brevibacillus</taxon>
    </lineage>
</organism>
<evidence type="ECO:0000259" key="1">
    <source>
        <dbReference type="Pfam" id="PF16804"/>
    </source>
</evidence>
<dbReference type="InterPro" id="IPR038692">
    <property type="entry name" value="Cthe_2751_sf"/>
</dbReference>
<dbReference type="EMBL" id="CP030117">
    <property type="protein sequence ID" value="AWX56943.1"/>
    <property type="molecule type" value="Genomic_DNA"/>
</dbReference>
<feature type="domain" description="DUF5071" evidence="1">
    <location>
        <begin position="189"/>
        <end position="290"/>
    </location>
</feature>
<sequence length="297" mass="34907">MDNQLEEKYMMIGKWSIDVMYGPGAQEDIEIVFLPDGTGWIAFFHYELCELETFRWRNNEDGSIRISGEIYQAIGESQEKSNLEINELFYTVKLENTPSSEEMKVITFSKPIWCNEQKFGLLTDNIENEKLPSYKNEAESIKQLIQFLHLDTPEILQNDAIEKLKHASEEYLDMLIQPFDKSYWDNAAVVLSSIEHQRLKGHIPSLLMWLQDMNWPGAEVIAKILVEMREMVIPHLRPVLFGNDELWIYWILIRLVKHWPTELILELKDELIILSNRQSEEEIDVIASEILIQHRLL</sequence>
<dbReference type="InterPro" id="IPR031837">
    <property type="entry name" value="DUF5071"/>
</dbReference>
<gene>
    <name evidence="2" type="ORF">AB432_018650</name>
</gene>
<dbReference type="Pfam" id="PF16804">
    <property type="entry name" value="DUF5071"/>
    <property type="match status" value="1"/>
</dbReference>
<accession>A0A2Z4MKM0</accession>
<protein>
    <submittedName>
        <fullName evidence="2">DUF5071 domain-containing protein</fullName>
    </submittedName>
</protein>
<dbReference type="Gene3D" id="1.25.40.750">
    <property type="entry name" value="Domain of unknown function DUF5071"/>
    <property type="match status" value="1"/>
</dbReference>
<reference evidence="2 3" key="1">
    <citation type="journal article" date="2015" name="Genome Announc.">
        <title>Draft Genome Sequence of Brevibacillus brevis DZQ7, a Plant Growth-Promoting Rhizobacterium with Broad-Spectrum Antimicrobial Activity.</title>
        <authorList>
            <person name="Hou Q."/>
            <person name="Wang C."/>
            <person name="Hou X."/>
            <person name="Xia Z."/>
            <person name="Ye J."/>
            <person name="Liu K."/>
            <person name="Liu H."/>
            <person name="Wang J."/>
            <person name="Guo H."/>
            <person name="Yu X."/>
            <person name="Yang Y."/>
            <person name="Du B."/>
            <person name="Ding Y."/>
        </authorList>
    </citation>
    <scope>NUCLEOTIDE SEQUENCE [LARGE SCALE GENOMIC DNA]</scope>
    <source>
        <strain evidence="2 3">DZQ7</strain>
    </source>
</reference>
<evidence type="ECO:0000313" key="2">
    <source>
        <dbReference type="EMBL" id="AWX56943.1"/>
    </source>
</evidence>
<dbReference type="AlphaFoldDB" id="A0A2Z4MKM0"/>
<dbReference type="Proteomes" id="UP000036061">
    <property type="component" value="Chromosome"/>
</dbReference>